<dbReference type="Proteomes" id="UP000009010">
    <property type="component" value="Chromosome"/>
</dbReference>
<gene>
    <name evidence="1" type="ordered locus">Rahaq2_3977</name>
</gene>
<accession>H2ISP7</accession>
<dbReference type="eggNOG" id="ENOG5030259">
    <property type="taxonomic scope" value="Bacteria"/>
</dbReference>
<dbReference type="KEGG" id="raq:Rahaq2_3977"/>
<dbReference type="InterPro" id="IPR047729">
    <property type="entry name" value="Sce7726-like"/>
</dbReference>
<proteinExistence type="predicted"/>
<dbReference type="PATRIC" id="fig|745277.3.peg.3816"/>
<dbReference type="RefSeq" id="WP_015698804.1">
    <property type="nucleotide sequence ID" value="NC_016818.1"/>
</dbReference>
<organism evidence="1 2">
    <name type="scientific">Rahnella aquatilis (strain ATCC 33071 / DSM 4594 / JCM 1683 / NBRC 105701 / NCIMB 13365 / CIP 78.65)</name>
    <dbReference type="NCBI Taxonomy" id="745277"/>
    <lineage>
        <taxon>Bacteria</taxon>
        <taxon>Pseudomonadati</taxon>
        <taxon>Pseudomonadota</taxon>
        <taxon>Gammaproteobacteria</taxon>
        <taxon>Enterobacterales</taxon>
        <taxon>Yersiniaceae</taxon>
        <taxon>Rahnella</taxon>
    </lineage>
</organism>
<evidence type="ECO:0000313" key="1">
    <source>
        <dbReference type="EMBL" id="AEX53751.1"/>
    </source>
</evidence>
<dbReference type="EMBL" id="CP003244">
    <property type="protein sequence ID" value="AEX53751.1"/>
    <property type="molecule type" value="Genomic_DNA"/>
</dbReference>
<reference evidence="1 2" key="1">
    <citation type="journal article" date="2012" name="J. Bacteriol.">
        <title>Complete Genome Sequence of Rahnella aquatilis CIP 78.65.</title>
        <authorList>
            <person name="Martinez R.J."/>
            <person name="Bruce D."/>
            <person name="Detter C."/>
            <person name="Goodwin L.A."/>
            <person name="Han J."/>
            <person name="Han C.S."/>
            <person name="Held B."/>
            <person name="Land M.L."/>
            <person name="Mikhailova N."/>
            <person name="Nolan M."/>
            <person name="Pennacchio L."/>
            <person name="Pitluck S."/>
            <person name="Tapia R."/>
            <person name="Woyke T."/>
            <person name="Sobecky P.A."/>
        </authorList>
    </citation>
    <scope>NUCLEOTIDE SEQUENCE [LARGE SCALE GENOMIC DNA]</scope>
    <source>
        <strain evidence="2">ATCC 33071 / DSM 4594 / JCM 1683 / NBRC 105701 / NCIMB 13365 / CIP 78.65</strain>
    </source>
</reference>
<evidence type="ECO:0000313" key="2">
    <source>
        <dbReference type="Proteomes" id="UP000009010"/>
    </source>
</evidence>
<name>H2ISP7_RAHAC</name>
<dbReference type="OrthoDB" id="5020258at2"/>
<dbReference type="AlphaFoldDB" id="H2ISP7"/>
<reference evidence="2" key="2">
    <citation type="submission" date="2012-01" db="EMBL/GenBank/DDBJ databases">
        <title>Complete sequence of chromosome of Rahnella aquatilis CIP 78.65.</title>
        <authorList>
            <person name="Lucas S."/>
            <person name="Han J."/>
            <person name="Lapidus A."/>
            <person name="Cheng J.-F."/>
            <person name="Goodwin L."/>
            <person name="Pitluck S."/>
            <person name="Peters L."/>
            <person name="Ovchinnikova G."/>
            <person name="Held B."/>
            <person name="Detter J.C."/>
            <person name="Han C."/>
            <person name="Tapia R."/>
            <person name="Land M."/>
            <person name="Hauser L."/>
            <person name="Kyrpides N."/>
            <person name="Ivanova N."/>
            <person name="Pagani I."/>
            <person name="Sobecky P."/>
            <person name="Martinez R."/>
            <person name="Woyke T."/>
        </authorList>
    </citation>
    <scope>NUCLEOTIDE SEQUENCE [LARGE SCALE GENOMIC DNA]</scope>
    <source>
        <strain evidence="2">ATCC 33071 / DSM 4594 / JCM 1683 / NBRC 105701 / NCIMB 13365 / CIP 78.65</strain>
    </source>
</reference>
<dbReference type="HOGENOM" id="CLU_089894_0_0_6"/>
<evidence type="ECO:0008006" key="3">
    <source>
        <dbReference type="Google" id="ProtNLM"/>
    </source>
</evidence>
<keyword evidence="2" id="KW-1185">Reference proteome</keyword>
<sequence length="266" mass="30490">MSDLLREQDIKVALINWLYNKGLLENATLINEMVVANWSRRVDLAIANGHLQAFEIKSDFDTLKRLDGQLATFTSRFEKVTVVCSSRFTYEVTKKVQPDVGIIEFSNTIRGVKFKVVQRGRLSNINNKRVFLGFLLKKELAKILLENEIYTQNGSSRSYLENLAENISLAKIRDFTLRAIKTRYQETSDSYVGMLIQNKKITNQDLNLLSKAKKKKELESIYLNVLSNSSTQSNLSFHKIDVEDFINKHGGDINVIPQNVLKRVIK</sequence>
<dbReference type="NCBIfam" id="NF033832">
    <property type="entry name" value="sce7726_fam"/>
    <property type="match status" value="1"/>
</dbReference>
<protein>
    <recommendedName>
        <fullName evidence="3">Sce7726 family protein</fullName>
    </recommendedName>
</protein>